<accession>A0A151Y339</accession>
<proteinExistence type="predicted"/>
<evidence type="ECO:0000313" key="2">
    <source>
        <dbReference type="Proteomes" id="UP000076276"/>
    </source>
</evidence>
<dbReference type="EMBL" id="LUAW01000015">
    <property type="protein sequence ID" value="KYQ72440.1"/>
    <property type="molecule type" value="Genomic_DNA"/>
</dbReference>
<name>A0A151Y339_9GAMM</name>
<protein>
    <submittedName>
        <fullName evidence="1">Uncharacterized protein</fullName>
    </submittedName>
</protein>
<evidence type="ECO:0000313" key="1">
    <source>
        <dbReference type="EMBL" id="KYQ72440.1"/>
    </source>
</evidence>
<keyword evidence="2" id="KW-1185">Reference proteome</keyword>
<dbReference type="Proteomes" id="UP000076276">
    <property type="component" value="Unassembled WGS sequence"/>
</dbReference>
<reference evidence="1 2" key="1">
    <citation type="submission" date="2016-03" db="EMBL/GenBank/DDBJ databases">
        <title>Acinetobacter genomospecies 28 strain ANC 4149.</title>
        <authorList>
            <person name="Radolfova-Krizova L."/>
            <person name="Nemec A."/>
        </authorList>
    </citation>
    <scope>NUCLEOTIDE SEQUENCE [LARGE SCALE GENOMIC DNA]</scope>
    <source>
        <strain evidence="1 2">ANC 4149</strain>
    </source>
</reference>
<gene>
    <name evidence="1" type="ORF">AZH43_09690</name>
</gene>
<dbReference type="AlphaFoldDB" id="A0A151Y339"/>
<comment type="caution">
    <text evidence="1">The sequence shown here is derived from an EMBL/GenBank/DDBJ whole genome shotgun (WGS) entry which is preliminary data.</text>
</comment>
<organism evidence="1 2">
    <name type="scientific">Acinetobacter pragensis</name>
    <dbReference type="NCBI Taxonomy" id="1806892"/>
    <lineage>
        <taxon>Bacteria</taxon>
        <taxon>Pseudomonadati</taxon>
        <taxon>Pseudomonadota</taxon>
        <taxon>Gammaproteobacteria</taxon>
        <taxon>Moraxellales</taxon>
        <taxon>Moraxellaceae</taxon>
        <taxon>Acinetobacter</taxon>
    </lineage>
</organism>
<dbReference type="OrthoDB" id="6689016at2"/>
<sequence length="166" mass="19687">MHKTLYQALQVAFPELKETELPDEQDNFESLMLWLNQFYSNLQQLNMMDYRQNGIAECHRLQQLNIDLDELSNQIDAEMGAFYEMYEESDQEIDPEPAHAYDFEFTYNVVFNNIKLFIEPYDLALLVIEQESPYWLLVPNNEELVNQIITAFNEIFGNEEPMVLID</sequence>
<dbReference type="STRING" id="1806892.AZH43_09690"/>
<dbReference type="RefSeq" id="WP_067667791.1">
    <property type="nucleotide sequence ID" value="NZ_CBCSIK010000010.1"/>
</dbReference>